<name>A0A0F9N0B3_9ZZZZ</name>
<evidence type="ECO:0000313" key="1">
    <source>
        <dbReference type="EMBL" id="KKN05177.1"/>
    </source>
</evidence>
<sequence length="58" mass="6335">VCVNGETAPEPSDRGTSLDAKASYFRQCLTAARALWNDAEYDVTGDVLYKTAFTLFKG</sequence>
<gene>
    <name evidence="1" type="ORF">LCGC14_1090030</name>
</gene>
<dbReference type="AlphaFoldDB" id="A0A0F9N0B3"/>
<feature type="non-terminal residue" evidence="1">
    <location>
        <position position="1"/>
    </location>
</feature>
<organism evidence="1">
    <name type="scientific">marine sediment metagenome</name>
    <dbReference type="NCBI Taxonomy" id="412755"/>
    <lineage>
        <taxon>unclassified sequences</taxon>
        <taxon>metagenomes</taxon>
        <taxon>ecological metagenomes</taxon>
    </lineage>
</organism>
<protein>
    <submittedName>
        <fullName evidence="1">Uncharacterized protein</fullName>
    </submittedName>
</protein>
<proteinExistence type="predicted"/>
<reference evidence="1" key="1">
    <citation type="journal article" date="2015" name="Nature">
        <title>Complex archaea that bridge the gap between prokaryotes and eukaryotes.</title>
        <authorList>
            <person name="Spang A."/>
            <person name="Saw J.H."/>
            <person name="Jorgensen S.L."/>
            <person name="Zaremba-Niedzwiedzka K."/>
            <person name="Martijn J."/>
            <person name="Lind A.E."/>
            <person name="van Eijk R."/>
            <person name="Schleper C."/>
            <person name="Guy L."/>
            <person name="Ettema T.J."/>
        </authorList>
    </citation>
    <scope>NUCLEOTIDE SEQUENCE</scope>
</reference>
<comment type="caution">
    <text evidence="1">The sequence shown here is derived from an EMBL/GenBank/DDBJ whole genome shotgun (WGS) entry which is preliminary data.</text>
</comment>
<accession>A0A0F9N0B3</accession>
<dbReference type="EMBL" id="LAZR01004834">
    <property type="protein sequence ID" value="KKN05177.1"/>
    <property type="molecule type" value="Genomic_DNA"/>
</dbReference>